<feature type="compositionally biased region" description="Gly residues" evidence="1">
    <location>
        <begin position="116"/>
        <end position="133"/>
    </location>
</feature>
<evidence type="ECO:0000313" key="2">
    <source>
        <dbReference type="EMBL" id="CAE0815603.1"/>
    </source>
</evidence>
<accession>A0A7S4FTY8</accession>
<sequence>MHSAIWPKDIFSCLNFAAPNCQVTDFDITSGLQCTITTVIITCVACIHHAPTPPDANLNWHGTAEVIARTSPACPTIWYLGAGNTHNERQTRKQFRPLRSQAQQPKSPASKATPGGCMGGWGQQVARGGGDVS</sequence>
<gene>
    <name evidence="2" type="ORF">EGYM00163_LOCUS26761</name>
</gene>
<organism evidence="2">
    <name type="scientific">Eutreptiella gymnastica</name>
    <dbReference type="NCBI Taxonomy" id="73025"/>
    <lineage>
        <taxon>Eukaryota</taxon>
        <taxon>Discoba</taxon>
        <taxon>Euglenozoa</taxon>
        <taxon>Euglenida</taxon>
        <taxon>Spirocuta</taxon>
        <taxon>Euglenophyceae</taxon>
        <taxon>Eutreptiales</taxon>
        <taxon>Eutreptiaceae</taxon>
        <taxon>Eutreptiella</taxon>
    </lineage>
</organism>
<feature type="region of interest" description="Disordered" evidence="1">
    <location>
        <begin position="88"/>
        <end position="133"/>
    </location>
</feature>
<dbReference type="EMBL" id="HBJA01076191">
    <property type="protein sequence ID" value="CAE0815603.1"/>
    <property type="molecule type" value="Transcribed_RNA"/>
</dbReference>
<protein>
    <submittedName>
        <fullName evidence="2">Uncharacterized protein</fullName>
    </submittedName>
</protein>
<dbReference type="AlphaFoldDB" id="A0A7S4FTY8"/>
<name>A0A7S4FTY8_9EUGL</name>
<proteinExistence type="predicted"/>
<evidence type="ECO:0000256" key="1">
    <source>
        <dbReference type="SAM" id="MobiDB-lite"/>
    </source>
</evidence>
<reference evidence="2" key="1">
    <citation type="submission" date="2021-01" db="EMBL/GenBank/DDBJ databases">
        <authorList>
            <person name="Corre E."/>
            <person name="Pelletier E."/>
            <person name="Niang G."/>
            <person name="Scheremetjew M."/>
            <person name="Finn R."/>
            <person name="Kale V."/>
            <person name="Holt S."/>
            <person name="Cochrane G."/>
            <person name="Meng A."/>
            <person name="Brown T."/>
            <person name="Cohen L."/>
        </authorList>
    </citation>
    <scope>NUCLEOTIDE SEQUENCE</scope>
    <source>
        <strain evidence="2">CCMP1594</strain>
    </source>
</reference>